<proteinExistence type="predicted"/>
<comment type="caution">
    <text evidence="2">The sequence shown here is derived from an EMBL/GenBank/DDBJ whole genome shotgun (WGS) entry which is preliminary data.</text>
</comment>
<feature type="non-terminal residue" evidence="2">
    <location>
        <position position="275"/>
    </location>
</feature>
<protein>
    <submittedName>
        <fullName evidence="2">Uncharacterized protein</fullName>
    </submittedName>
</protein>
<evidence type="ECO:0000313" key="2">
    <source>
        <dbReference type="EMBL" id="GAF86304.1"/>
    </source>
</evidence>
<dbReference type="EMBL" id="BARS01018927">
    <property type="protein sequence ID" value="GAF86304.1"/>
    <property type="molecule type" value="Genomic_DNA"/>
</dbReference>
<feature type="non-terminal residue" evidence="2">
    <location>
        <position position="1"/>
    </location>
</feature>
<reference evidence="2" key="1">
    <citation type="journal article" date="2014" name="Front. Microbiol.">
        <title>High frequency of phylogenetically diverse reductive dehalogenase-homologous genes in deep subseafloor sedimentary metagenomes.</title>
        <authorList>
            <person name="Kawai M."/>
            <person name="Futagami T."/>
            <person name="Toyoda A."/>
            <person name="Takaki Y."/>
            <person name="Nishi S."/>
            <person name="Hori S."/>
            <person name="Arai W."/>
            <person name="Tsubouchi T."/>
            <person name="Morono Y."/>
            <person name="Uchiyama I."/>
            <person name="Ito T."/>
            <person name="Fujiyama A."/>
            <person name="Inagaki F."/>
            <person name="Takami H."/>
        </authorList>
    </citation>
    <scope>NUCLEOTIDE SEQUENCE</scope>
    <source>
        <strain evidence="2">Expedition CK06-06</strain>
    </source>
</reference>
<feature type="region of interest" description="Disordered" evidence="1">
    <location>
        <begin position="48"/>
        <end position="68"/>
    </location>
</feature>
<dbReference type="AlphaFoldDB" id="X0SZ96"/>
<sequence>ADLSASESDDRPRDLPVDDFYADWAVTQFGPEVFQPIARLFASLDGEPSAADKGQRTSNLPRPSTWVKGPGGIKPYERPWEQVSKEYTFIEKMAKLRPQVKGAGNLERFDYWLNNFRYLRAVGQVNCTWAKFNAGMKKVKDQKNPDDQKRLARQLALPLRRELVAQVADVHRYLLATVTTNGAMGNVANWQQHIMPTLLTEPGQELANILGEDLPANAIPSKHYDGPLRMIVPTVRTSLSASEDLKLKVIILTQNQPEDAALYWRAMGKGNFNKS</sequence>
<name>X0SZ96_9ZZZZ</name>
<evidence type="ECO:0000256" key="1">
    <source>
        <dbReference type="SAM" id="MobiDB-lite"/>
    </source>
</evidence>
<accession>X0SZ96</accession>
<gene>
    <name evidence="2" type="ORF">S01H1_30724</name>
</gene>
<organism evidence="2">
    <name type="scientific">marine sediment metagenome</name>
    <dbReference type="NCBI Taxonomy" id="412755"/>
    <lineage>
        <taxon>unclassified sequences</taxon>
        <taxon>metagenomes</taxon>
        <taxon>ecological metagenomes</taxon>
    </lineage>
</organism>